<accession>A0AAD9JTC0</accession>
<dbReference type="InterPro" id="IPR013806">
    <property type="entry name" value="Kringle-like"/>
</dbReference>
<dbReference type="PANTHER" id="PTHR24043:SF0">
    <property type="entry name" value="SCAVENGER RECEPTOR CLASS F MEMBER 1"/>
    <property type="match status" value="1"/>
</dbReference>
<dbReference type="Pfam" id="PF00051">
    <property type="entry name" value="Kringle"/>
    <property type="match status" value="1"/>
</dbReference>
<evidence type="ECO:0000256" key="1">
    <source>
        <dbReference type="ARBA" id="ARBA00022536"/>
    </source>
</evidence>
<dbReference type="GO" id="GO:0030169">
    <property type="term" value="F:low-density lipoprotein particle binding"/>
    <property type="evidence" value="ECO:0007669"/>
    <property type="project" value="TreeGrafter"/>
</dbReference>
<keyword evidence="5" id="KW-0732">Signal</keyword>
<dbReference type="Gene3D" id="2.40.20.10">
    <property type="entry name" value="Plasminogen Kringle 4"/>
    <property type="match status" value="1"/>
</dbReference>
<keyword evidence="1" id="KW-0245">EGF-like domain</keyword>
<dbReference type="SUPFAM" id="SSF57440">
    <property type="entry name" value="Kringle-like"/>
    <property type="match status" value="1"/>
</dbReference>
<feature type="signal peptide" evidence="5">
    <location>
        <begin position="1"/>
        <end position="24"/>
    </location>
</feature>
<keyword evidence="2 4" id="KW-0420">Kringle</keyword>
<dbReference type="PROSITE" id="PS50070">
    <property type="entry name" value="KRINGLE_2"/>
    <property type="match status" value="1"/>
</dbReference>
<evidence type="ECO:0000256" key="2">
    <source>
        <dbReference type="ARBA" id="ARBA00022572"/>
    </source>
</evidence>
<proteinExistence type="predicted"/>
<dbReference type="PANTHER" id="PTHR24043">
    <property type="entry name" value="SCAVENGER RECEPTOR CLASS F"/>
    <property type="match status" value="1"/>
</dbReference>
<evidence type="ECO:0000313" key="7">
    <source>
        <dbReference type="EMBL" id="KAK2159019.1"/>
    </source>
</evidence>
<evidence type="ECO:0000256" key="5">
    <source>
        <dbReference type="SAM" id="SignalP"/>
    </source>
</evidence>
<evidence type="ECO:0000313" key="8">
    <source>
        <dbReference type="Proteomes" id="UP001208570"/>
    </source>
</evidence>
<dbReference type="GO" id="GO:0016358">
    <property type="term" value="P:dendrite development"/>
    <property type="evidence" value="ECO:0007669"/>
    <property type="project" value="TreeGrafter"/>
</dbReference>
<feature type="chain" id="PRO_5042149437" description="Kringle domain-containing protein" evidence="5">
    <location>
        <begin position="25"/>
        <end position="246"/>
    </location>
</feature>
<evidence type="ECO:0000256" key="3">
    <source>
        <dbReference type="ARBA" id="ARBA00023157"/>
    </source>
</evidence>
<comment type="caution">
    <text evidence="4">Lacks conserved residue(s) required for the propagation of feature annotation.</text>
</comment>
<reference evidence="7" key="1">
    <citation type="journal article" date="2023" name="Mol. Biol. Evol.">
        <title>Third-Generation Sequencing Reveals the Adaptive Role of the Epigenome in Three Deep-Sea Polychaetes.</title>
        <authorList>
            <person name="Perez M."/>
            <person name="Aroh O."/>
            <person name="Sun Y."/>
            <person name="Lan Y."/>
            <person name="Juniper S.K."/>
            <person name="Young C.R."/>
            <person name="Angers B."/>
            <person name="Qian P.Y."/>
        </authorList>
    </citation>
    <scope>NUCLEOTIDE SEQUENCE</scope>
    <source>
        <strain evidence="7">P08H-3</strain>
    </source>
</reference>
<dbReference type="Proteomes" id="UP001208570">
    <property type="component" value="Unassembled WGS sequence"/>
</dbReference>
<dbReference type="SMART" id="SM00130">
    <property type="entry name" value="KR"/>
    <property type="match status" value="1"/>
</dbReference>
<dbReference type="GO" id="GO:0005044">
    <property type="term" value="F:scavenger receptor activity"/>
    <property type="evidence" value="ECO:0007669"/>
    <property type="project" value="InterPro"/>
</dbReference>
<dbReference type="InterPro" id="IPR038178">
    <property type="entry name" value="Kringle_sf"/>
</dbReference>
<dbReference type="GO" id="GO:0007157">
    <property type="term" value="P:heterophilic cell-cell adhesion via plasma membrane cell adhesion molecules"/>
    <property type="evidence" value="ECO:0007669"/>
    <property type="project" value="TreeGrafter"/>
</dbReference>
<protein>
    <recommendedName>
        <fullName evidence="6">Kringle domain-containing protein</fullName>
    </recommendedName>
</protein>
<dbReference type="GO" id="GO:0016020">
    <property type="term" value="C:membrane"/>
    <property type="evidence" value="ECO:0007669"/>
    <property type="project" value="TreeGrafter"/>
</dbReference>
<sequence length="246" mass="27884">MCCCLRSIVFYFVVVLFILGDVTADDNCKSGFFGWKCRFRCNCKDGQSCDQSSGDCPTGCHDNSWGPGCILNNKCAYNDIRYENYVGTLTKTEYGHTCAVWTLQKSYPGDQFPDDSLEDANNYCRNPKPLTYKTWCYYSEDNRTDWDYCNIQKCSCPLGRFGNNCRHECHCRDANEACNQTTGFCQSGCNRQWNGTFCQDGPYDKSELYDNAKNKTSHDTSSDTSINVNWVNPILISLPEVPDVSG</sequence>
<comment type="caution">
    <text evidence="7">The sequence shown here is derived from an EMBL/GenBank/DDBJ whole genome shotgun (WGS) entry which is preliminary data.</text>
</comment>
<gene>
    <name evidence="7" type="ORF">LSH36_160g03020</name>
</gene>
<dbReference type="PROSITE" id="PS00021">
    <property type="entry name" value="KRINGLE_1"/>
    <property type="match status" value="1"/>
</dbReference>
<keyword evidence="8" id="KW-1185">Reference proteome</keyword>
<dbReference type="InterPro" id="IPR018056">
    <property type="entry name" value="Kringle_CS"/>
</dbReference>
<dbReference type="EMBL" id="JAODUP010000160">
    <property type="protein sequence ID" value="KAK2159019.1"/>
    <property type="molecule type" value="Genomic_DNA"/>
</dbReference>
<name>A0AAD9JTC0_9ANNE</name>
<dbReference type="InterPro" id="IPR000001">
    <property type="entry name" value="Kringle"/>
</dbReference>
<dbReference type="AlphaFoldDB" id="A0AAD9JTC0"/>
<dbReference type="InterPro" id="IPR042635">
    <property type="entry name" value="MEGF10/SREC1/2-like"/>
</dbReference>
<keyword evidence="3" id="KW-1015">Disulfide bond</keyword>
<evidence type="ECO:0000256" key="4">
    <source>
        <dbReference type="PROSITE-ProRule" id="PRU00121"/>
    </source>
</evidence>
<dbReference type="GO" id="GO:0016322">
    <property type="term" value="P:neuron remodeling"/>
    <property type="evidence" value="ECO:0007669"/>
    <property type="project" value="TreeGrafter"/>
</dbReference>
<organism evidence="7 8">
    <name type="scientific">Paralvinella palmiformis</name>
    <dbReference type="NCBI Taxonomy" id="53620"/>
    <lineage>
        <taxon>Eukaryota</taxon>
        <taxon>Metazoa</taxon>
        <taxon>Spiralia</taxon>
        <taxon>Lophotrochozoa</taxon>
        <taxon>Annelida</taxon>
        <taxon>Polychaeta</taxon>
        <taxon>Sedentaria</taxon>
        <taxon>Canalipalpata</taxon>
        <taxon>Terebellida</taxon>
        <taxon>Terebelliformia</taxon>
        <taxon>Alvinellidae</taxon>
        <taxon>Paralvinella</taxon>
    </lineage>
</organism>
<evidence type="ECO:0000259" key="6">
    <source>
        <dbReference type="PROSITE" id="PS50070"/>
    </source>
</evidence>
<feature type="domain" description="Kringle" evidence="6">
    <location>
        <begin position="83"/>
        <end position="154"/>
    </location>
</feature>